<evidence type="ECO:0000259" key="1">
    <source>
        <dbReference type="Pfam" id="PF04970"/>
    </source>
</evidence>
<accession>A0A1R3JQL5</accession>
<feature type="domain" description="LRAT" evidence="1">
    <location>
        <begin position="8"/>
        <end position="140"/>
    </location>
</feature>
<evidence type="ECO:0000313" key="3">
    <source>
        <dbReference type="Proteomes" id="UP000187203"/>
    </source>
</evidence>
<organism evidence="2 3">
    <name type="scientific">Corchorus olitorius</name>
    <dbReference type="NCBI Taxonomy" id="93759"/>
    <lineage>
        <taxon>Eukaryota</taxon>
        <taxon>Viridiplantae</taxon>
        <taxon>Streptophyta</taxon>
        <taxon>Embryophyta</taxon>
        <taxon>Tracheophyta</taxon>
        <taxon>Spermatophyta</taxon>
        <taxon>Magnoliopsida</taxon>
        <taxon>eudicotyledons</taxon>
        <taxon>Gunneridae</taxon>
        <taxon>Pentapetalae</taxon>
        <taxon>rosids</taxon>
        <taxon>malvids</taxon>
        <taxon>Malvales</taxon>
        <taxon>Malvaceae</taxon>
        <taxon>Grewioideae</taxon>
        <taxon>Apeibeae</taxon>
        <taxon>Corchorus</taxon>
    </lineage>
</organism>
<reference evidence="3" key="1">
    <citation type="submission" date="2013-09" db="EMBL/GenBank/DDBJ databases">
        <title>Corchorus olitorius genome sequencing.</title>
        <authorList>
            <person name="Alam M."/>
            <person name="Haque M.S."/>
            <person name="Islam M.S."/>
            <person name="Emdad E.M."/>
            <person name="Islam M.M."/>
            <person name="Ahmed B."/>
            <person name="Halim A."/>
            <person name="Hossen Q.M.M."/>
            <person name="Hossain M.Z."/>
            <person name="Ahmed R."/>
            <person name="Khan M.M."/>
            <person name="Islam R."/>
            <person name="Rashid M.M."/>
            <person name="Khan S.A."/>
            <person name="Rahman M.S."/>
            <person name="Alam M."/>
            <person name="Yahiya A.S."/>
            <person name="Khan M.S."/>
            <person name="Azam M.S."/>
            <person name="Haque T."/>
            <person name="Lashkar M.Z.H."/>
            <person name="Akhand A.I."/>
            <person name="Morshed G."/>
            <person name="Roy S."/>
            <person name="Uddin K.S."/>
            <person name="Rabeya T."/>
            <person name="Hossain A.S."/>
            <person name="Chowdhury A."/>
            <person name="Snigdha A.R."/>
            <person name="Mortoza M.S."/>
            <person name="Matin S.A."/>
            <person name="Hoque S.M.E."/>
            <person name="Islam M.K."/>
            <person name="Roy D.K."/>
            <person name="Haider R."/>
            <person name="Moosa M.M."/>
            <person name="Elias S.M."/>
            <person name="Hasan A.M."/>
            <person name="Jahan S."/>
            <person name="Shafiuddin M."/>
            <person name="Mahmood N."/>
            <person name="Shommy N.S."/>
        </authorList>
    </citation>
    <scope>NUCLEOTIDE SEQUENCE [LARGE SCALE GENOMIC DNA]</scope>
    <source>
        <strain evidence="3">cv. O-4</strain>
    </source>
</reference>
<dbReference type="Proteomes" id="UP000187203">
    <property type="component" value="Unassembled WGS sequence"/>
</dbReference>
<dbReference type="STRING" id="93759.A0A1R3JQL5"/>
<gene>
    <name evidence="2" type="ORF">COLO4_14907</name>
</gene>
<name>A0A1R3JQL5_9ROSI</name>
<dbReference type="OrthoDB" id="421951at2759"/>
<dbReference type="EMBL" id="AWUE01015503">
    <property type="protein sequence ID" value="OMO97041.1"/>
    <property type="molecule type" value="Genomic_DNA"/>
</dbReference>
<dbReference type="Gene3D" id="3.90.1720.10">
    <property type="entry name" value="endopeptidase domain like (from Nostoc punctiforme)"/>
    <property type="match status" value="1"/>
</dbReference>
<dbReference type="Pfam" id="PF04970">
    <property type="entry name" value="LRAT"/>
    <property type="match status" value="1"/>
</dbReference>
<protein>
    <recommendedName>
        <fullName evidence="1">LRAT domain-containing protein</fullName>
    </recommendedName>
</protein>
<dbReference type="PANTHER" id="PTHR46137:SF10">
    <property type="entry name" value="LRAT DOMAIN-CONTAINING PROTEIN"/>
    <property type="match status" value="1"/>
</dbReference>
<keyword evidence="3" id="KW-1185">Reference proteome</keyword>
<dbReference type="InterPro" id="IPR007053">
    <property type="entry name" value="LRAT_dom"/>
</dbReference>
<sequence length="142" mass="16291">MRVVERDELQPADHIYSDRDGGILYHHGIYVGKCKVINPENGEEKEIDDAVIHFFGNNKKPTSHQCQKCFPPSKNGGVCISCLDCFLDGNSIYVYKYNVCYWKLLFRPSGTCSVHRSKPPDEVIHKAFALIKENSFGKYHFF</sequence>
<dbReference type="PANTHER" id="PTHR46137">
    <property type="entry name" value="OS05G0310600 PROTEIN"/>
    <property type="match status" value="1"/>
</dbReference>
<proteinExistence type="predicted"/>
<evidence type="ECO:0000313" key="2">
    <source>
        <dbReference type="EMBL" id="OMO97041.1"/>
    </source>
</evidence>
<comment type="caution">
    <text evidence="2">The sequence shown here is derived from an EMBL/GenBank/DDBJ whole genome shotgun (WGS) entry which is preliminary data.</text>
</comment>
<dbReference type="AlphaFoldDB" id="A0A1R3JQL5"/>